<dbReference type="Gene3D" id="3.40.1000.70">
    <property type="entry name" value="PknH-like extracellular domain"/>
    <property type="match status" value="1"/>
</dbReference>
<evidence type="ECO:0000313" key="3">
    <source>
        <dbReference type="EMBL" id="GAA1530059.1"/>
    </source>
</evidence>
<keyword evidence="2" id="KW-0472">Membrane</keyword>
<feature type="transmembrane region" description="Helical" evidence="2">
    <location>
        <begin position="30"/>
        <end position="53"/>
    </location>
</feature>
<evidence type="ECO:0000313" key="4">
    <source>
        <dbReference type="Proteomes" id="UP001500363"/>
    </source>
</evidence>
<evidence type="ECO:0000256" key="2">
    <source>
        <dbReference type="SAM" id="Phobius"/>
    </source>
</evidence>
<dbReference type="RefSeq" id="WP_344175209.1">
    <property type="nucleotide sequence ID" value="NZ_BAAANC010000002.1"/>
</dbReference>
<dbReference type="InterPro" id="IPR038232">
    <property type="entry name" value="PknH-like_Extracell_sf"/>
</dbReference>
<keyword evidence="2" id="KW-0812">Transmembrane</keyword>
<dbReference type="EMBL" id="BAAANC010000002">
    <property type="protein sequence ID" value="GAA1530059.1"/>
    <property type="molecule type" value="Genomic_DNA"/>
</dbReference>
<keyword evidence="4" id="KW-1185">Reference proteome</keyword>
<feature type="region of interest" description="Disordered" evidence="1">
    <location>
        <begin position="1"/>
        <end position="28"/>
    </location>
</feature>
<feature type="compositionally biased region" description="Low complexity" evidence="1">
    <location>
        <begin position="52"/>
        <end position="70"/>
    </location>
</feature>
<gene>
    <name evidence="3" type="ORF">GCM10009741_34970</name>
</gene>
<evidence type="ECO:0008006" key="5">
    <source>
        <dbReference type="Google" id="ProtNLM"/>
    </source>
</evidence>
<evidence type="ECO:0000256" key="1">
    <source>
        <dbReference type="SAM" id="MobiDB-lite"/>
    </source>
</evidence>
<dbReference type="Proteomes" id="UP001500363">
    <property type="component" value="Unassembled WGS sequence"/>
</dbReference>
<reference evidence="3 4" key="1">
    <citation type="journal article" date="2019" name="Int. J. Syst. Evol. Microbiol.">
        <title>The Global Catalogue of Microorganisms (GCM) 10K type strain sequencing project: providing services to taxonomists for standard genome sequencing and annotation.</title>
        <authorList>
            <consortium name="The Broad Institute Genomics Platform"/>
            <consortium name="The Broad Institute Genome Sequencing Center for Infectious Disease"/>
            <person name="Wu L."/>
            <person name="Ma J."/>
        </authorList>
    </citation>
    <scope>NUCLEOTIDE SEQUENCE [LARGE SCALE GENOMIC DNA]</scope>
    <source>
        <strain evidence="3 4">JCM 14303</strain>
    </source>
</reference>
<name>A0ABN2AZU6_9ACTN</name>
<accession>A0ABN2AZU6</accession>
<feature type="region of interest" description="Disordered" evidence="1">
    <location>
        <begin position="52"/>
        <end position="74"/>
    </location>
</feature>
<comment type="caution">
    <text evidence="3">The sequence shown here is derived from an EMBL/GenBank/DDBJ whole genome shotgun (WGS) entry which is preliminary data.</text>
</comment>
<proteinExistence type="predicted"/>
<sequence>MSGSHRAPRGGGRAAAREARRQQSRRRNQMIGAGAAVVVLLGGGGIAAVNAFGGDDSPGDSKSSPDASKGAGDENALADAKVLIDGPAAKPLTATGSWAIAATADGSSAPDKSFVCQAQRFADPAGIRTWVRTFKNATTKDTAVQYVEVSNDTAAAGKSYTTITGWLSQCNTPQVRLISSYVTEGLGERGVIAVFGQPTGTKSSKYRTVSVTTAGQATMVVEHDTTGSTPPKPDGVLATASAGLKRICAETGADCGTGTLAAKAGLLPTQESAGFMAPIDLPVLSSIQKPWVSVDGEARSGTLCEKIDLKKAKATKYKTQTYVVPDAQVPTEFGLDATVAKFATPAAASAFVAQIRKNVDGCAKTTSTATVKSTGSISQGALKGEAWKASYDTGGGKIFTFRIGIAGSGDRAVYLLYPVLKNLDITDSVFTDVLGRAADRSATFK</sequence>
<keyword evidence="2" id="KW-1133">Transmembrane helix</keyword>
<protein>
    <recommendedName>
        <fullName evidence="5">PknH-like protein</fullName>
    </recommendedName>
</protein>
<organism evidence="3 4">
    <name type="scientific">Kribbella lupini</name>
    <dbReference type="NCBI Taxonomy" id="291602"/>
    <lineage>
        <taxon>Bacteria</taxon>
        <taxon>Bacillati</taxon>
        <taxon>Actinomycetota</taxon>
        <taxon>Actinomycetes</taxon>
        <taxon>Propionibacteriales</taxon>
        <taxon>Kribbellaceae</taxon>
        <taxon>Kribbella</taxon>
    </lineage>
</organism>